<dbReference type="Proteomes" id="UP000887159">
    <property type="component" value="Unassembled WGS sequence"/>
</dbReference>
<organism evidence="1 2">
    <name type="scientific">Trichonephila clavipes</name>
    <name type="common">Golden silk orbweaver</name>
    <name type="synonym">Nephila clavipes</name>
    <dbReference type="NCBI Taxonomy" id="2585209"/>
    <lineage>
        <taxon>Eukaryota</taxon>
        <taxon>Metazoa</taxon>
        <taxon>Ecdysozoa</taxon>
        <taxon>Arthropoda</taxon>
        <taxon>Chelicerata</taxon>
        <taxon>Arachnida</taxon>
        <taxon>Araneae</taxon>
        <taxon>Araneomorphae</taxon>
        <taxon>Entelegynae</taxon>
        <taxon>Araneoidea</taxon>
        <taxon>Nephilidae</taxon>
        <taxon>Trichonephila</taxon>
    </lineage>
</organism>
<accession>A0A8X6VZL1</accession>
<evidence type="ECO:0000313" key="2">
    <source>
        <dbReference type="Proteomes" id="UP000887159"/>
    </source>
</evidence>
<gene>
    <name evidence="1" type="primary">AVEN_99911_1</name>
    <name evidence="1" type="ORF">TNCV_2486281</name>
</gene>
<keyword evidence="2" id="KW-1185">Reference proteome</keyword>
<proteinExistence type="predicted"/>
<protein>
    <submittedName>
        <fullName evidence="1">Uncharacterized protein</fullName>
    </submittedName>
</protein>
<dbReference type="AlphaFoldDB" id="A0A8X6VZL1"/>
<dbReference type="EMBL" id="BMAU01021371">
    <property type="protein sequence ID" value="GFY25508.1"/>
    <property type="molecule type" value="Genomic_DNA"/>
</dbReference>
<evidence type="ECO:0000313" key="1">
    <source>
        <dbReference type="EMBL" id="GFY25508.1"/>
    </source>
</evidence>
<name>A0A8X6VZL1_TRICX</name>
<sequence length="174" mass="19550">MSTDAKPMHSKRPDGKLSWCFYNRAKADNKVPGSHKSMKTKLSEKVVAKIMPVYQRLASNEILLRCVSGKTQNANESLHSCIWRKCPKYVFVSKKRIELVVTAGVSEVNIGYVETLKLNNSEMVDAAFKIAHRRDNRRANYPEKSEELQPSNSSAVNLFCQAPPIGLINASPRN</sequence>
<reference evidence="1" key="1">
    <citation type="submission" date="2020-08" db="EMBL/GenBank/DDBJ databases">
        <title>Multicomponent nature underlies the extraordinary mechanical properties of spider dragline silk.</title>
        <authorList>
            <person name="Kono N."/>
            <person name="Nakamura H."/>
            <person name="Mori M."/>
            <person name="Yoshida Y."/>
            <person name="Ohtoshi R."/>
            <person name="Malay A.D."/>
            <person name="Moran D.A.P."/>
            <person name="Tomita M."/>
            <person name="Numata K."/>
            <person name="Arakawa K."/>
        </authorList>
    </citation>
    <scope>NUCLEOTIDE SEQUENCE</scope>
</reference>
<comment type="caution">
    <text evidence="1">The sequence shown here is derived from an EMBL/GenBank/DDBJ whole genome shotgun (WGS) entry which is preliminary data.</text>
</comment>